<name>A0A9Q0MYK4_9DIPT</name>
<dbReference type="PANTHER" id="PTHR13501">
    <property type="entry name" value="CHLOROPLAST 50S RIBOSOMAL PROTEIN L22-RELATED"/>
    <property type="match status" value="1"/>
</dbReference>
<evidence type="ECO:0000256" key="6">
    <source>
        <dbReference type="RuleBase" id="RU004005"/>
    </source>
</evidence>
<dbReference type="SUPFAM" id="SSF54843">
    <property type="entry name" value="Ribosomal protein L22"/>
    <property type="match status" value="1"/>
</dbReference>
<dbReference type="GO" id="GO:0006412">
    <property type="term" value="P:translation"/>
    <property type="evidence" value="ECO:0007669"/>
    <property type="project" value="InterPro"/>
</dbReference>
<evidence type="ECO:0000313" key="8">
    <source>
        <dbReference type="Proteomes" id="UP001151699"/>
    </source>
</evidence>
<evidence type="ECO:0000256" key="3">
    <source>
        <dbReference type="ARBA" id="ARBA00023274"/>
    </source>
</evidence>
<dbReference type="EMBL" id="WJQU01000003">
    <property type="protein sequence ID" value="KAJ6640300.1"/>
    <property type="molecule type" value="Genomic_DNA"/>
</dbReference>
<keyword evidence="2 6" id="KW-0689">Ribosomal protein</keyword>
<dbReference type="InterPro" id="IPR001063">
    <property type="entry name" value="Ribosomal_uL22"/>
</dbReference>
<sequence>MNIPRSLSQLFLSNLRPATFNKTPQSFIHLNSTLLGYLRPNGPRKFELHNKKIYPPQAPNEEPRPAFVCHVKQNFRYSPDKMWYIAVLVRGMTVDEAVRQLSFVATKGSDVAKQTILEAQELAVKHHNVEFKSNLWISESFVTKGVYFKGVRRHARGRRGEVEYKHCHYFVTLEEGTPPVDYYRQSVTPEAQLDKFMEQLRKRKVSNSL</sequence>
<evidence type="ECO:0000256" key="1">
    <source>
        <dbReference type="ARBA" id="ARBA00009451"/>
    </source>
</evidence>
<dbReference type="Proteomes" id="UP001151699">
    <property type="component" value="Chromosome X"/>
</dbReference>
<dbReference type="Gene3D" id="3.90.470.10">
    <property type="entry name" value="Ribosomal protein L22/L17"/>
    <property type="match status" value="1"/>
</dbReference>
<dbReference type="GO" id="GO:0003735">
    <property type="term" value="F:structural constituent of ribosome"/>
    <property type="evidence" value="ECO:0007669"/>
    <property type="project" value="InterPro"/>
</dbReference>
<proteinExistence type="inferred from homology"/>
<reference evidence="7" key="1">
    <citation type="submission" date="2022-07" db="EMBL/GenBank/DDBJ databases">
        <authorList>
            <person name="Trinca V."/>
            <person name="Uliana J.V.C."/>
            <person name="Torres T.T."/>
            <person name="Ward R.J."/>
            <person name="Monesi N."/>
        </authorList>
    </citation>
    <scope>NUCLEOTIDE SEQUENCE</scope>
    <source>
        <strain evidence="7">HSMRA1968</strain>
        <tissue evidence="7">Whole embryos</tissue>
    </source>
</reference>
<evidence type="ECO:0000313" key="7">
    <source>
        <dbReference type="EMBL" id="KAJ6640300.1"/>
    </source>
</evidence>
<accession>A0A9Q0MYK4</accession>
<evidence type="ECO:0000256" key="5">
    <source>
        <dbReference type="ARBA" id="ARBA00035506"/>
    </source>
</evidence>
<evidence type="ECO:0000256" key="4">
    <source>
        <dbReference type="ARBA" id="ARBA00035286"/>
    </source>
</evidence>
<keyword evidence="3 6" id="KW-0687">Ribonucleoprotein</keyword>
<dbReference type="CDD" id="cd00336">
    <property type="entry name" value="Ribosomal_L22"/>
    <property type="match status" value="1"/>
</dbReference>
<comment type="caution">
    <text evidence="7">The sequence shown here is derived from an EMBL/GenBank/DDBJ whole genome shotgun (WGS) entry which is preliminary data.</text>
</comment>
<dbReference type="InterPro" id="IPR047867">
    <property type="entry name" value="Ribosomal_uL22_bac/org-type"/>
</dbReference>
<protein>
    <recommendedName>
        <fullName evidence="4">Large ribosomal subunit protein uL22m</fullName>
    </recommendedName>
    <alternativeName>
        <fullName evidence="5">39S ribosomal protein L22, mitochondrial</fullName>
    </alternativeName>
</protein>
<comment type="similarity">
    <text evidence="1 6">Belongs to the universal ribosomal protein uL22 family.</text>
</comment>
<dbReference type="PANTHER" id="PTHR13501:SF8">
    <property type="entry name" value="LARGE RIBOSOMAL SUBUNIT PROTEIN UL22M"/>
    <property type="match status" value="1"/>
</dbReference>
<keyword evidence="8" id="KW-1185">Reference proteome</keyword>
<gene>
    <name evidence="7" type="primary">mRpL22</name>
    <name evidence="7" type="ORF">Bhyg_13050</name>
</gene>
<dbReference type="AlphaFoldDB" id="A0A9Q0MYK4"/>
<evidence type="ECO:0000256" key="2">
    <source>
        <dbReference type="ARBA" id="ARBA00022980"/>
    </source>
</evidence>
<dbReference type="InterPro" id="IPR036394">
    <property type="entry name" value="Ribosomal_uL22_sf"/>
</dbReference>
<dbReference type="Pfam" id="PF00237">
    <property type="entry name" value="Ribosomal_L22"/>
    <property type="match status" value="1"/>
</dbReference>
<dbReference type="OrthoDB" id="416470at2759"/>
<organism evidence="7 8">
    <name type="scientific">Pseudolycoriella hygida</name>
    <dbReference type="NCBI Taxonomy" id="35572"/>
    <lineage>
        <taxon>Eukaryota</taxon>
        <taxon>Metazoa</taxon>
        <taxon>Ecdysozoa</taxon>
        <taxon>Arthropoda</taxon>
        <taxon>Hexapoda</taxon>
        <taxon>Insecta</taxon>
        <taxon>Pterygota</taxon>
        <taxon>Neoptera</taxon>
        <taxon>Endopterygota</taxon>
        <taxon>Diptera</taxon>
        <taxon>Nematocera</taxon>
        <taxon>Sciaroidea</taxon>
        <taxon>Sciaridae</taxon>
        <taxon>Pseudolycoriella</taxon>
    </lineage>
</organism>
<dbReference type="GO" id="GO:0005762">
    <property type="term" value="C:mitochondrial large ribosomal subunit"/>
    <property type="evidence" value="ECO:0007669"/>
    <property type="project" value="TreeGrafter"/>
</dbReference>